<accession>A0ABR7PHG4</accession>
<protein>
    <recommendedName>
        <fullName evidence="4">Cellulose biosynthesis protein BcsO</fullName>
    </recommendedName>
</protein>
<organism evidence="2 3">
    <name type="scientific">Paraburkholderia podalyriae</name>
    <dbReference type="NCBI Taxonomy" id="1938811"/>
    <lineage>
        <taxon>Bacteria</taxon>
        <taxon>Pseudomonadati</taxon>
        <taxon>Pseudomonadota</taxon>
        <taxon>Betaproteobacteria</taxon>
        <taxon>Burkholderiales</taxon>
        <taxon>Burkholderiaceae</taxon>
        <taxon>Paraburkholderia</taxon>
    </lineage>
</organism>
<evidence type="ECO:0000313" key="2">
    <source>
        <dbReference type="EMBL" id="MBC8745769.1"/>
    </source>
</evidence>
<dbReference type="Pfam" id="PF10945">
    <property type="entry name" value="CBP_BcsR"/>
    <property type="match status" value="1"/>
</dbReference>
<dbReference type="InterPro" id="IPR024487">
    <property type="entry name" value="CBP_BcsR"/>
</dbReference>
<dbReference type="EMBL" id="VZQQ01000002">
    <property type="protein sequence ID" value="MBC8745769.1"/>
    <property type="molecule type" value="Genomic_DNA"/>
</dbReference>
<proteinExistence type="predicted"/>
<dbReference type="Proteomes" id="UP000736373">
    <property type="component" value="Unassembled WGS sequence"/>
</dbReference>
<reference evidence="2 3" key="1">
    <citation type="submission" date="2019-09" db="EMBL/GenBank/DDBJ databases">
        <title>Paraburkholderia podalyriae sp. nov., A South African Podalyria-associated rhizobium.</title>
        <authorList>
            <person name="Mavima L."/>
            <person name="Beukes C.W."/>
            <person name="Palmer M."/>
            <person name="De Meyer S.E."/>
            <person name="James E.K."/>
            <person name="Maluk M."/>
            <person name="Avontuur J.R."/>
            <person name="Chan W.Y."/>
            <person name="Venter S.N."/>
            <person name="Steenkamp E.T."/>
        </authorList>
    </citation>
    <scope>NUCLEOTIDE SEQUENCE [LARGE SCALE GENOMIC DNA]</scope>
    <source>
        <strain evidence="2 3">WC7.3b</strain>
    </source>
</reference>
<gene>
    <name evidence="2" type="ORF">F6X42_03685</name>
</gene>
<comment type="caution">
    <text evidence="2">The sequence shown here is derived from an EMBL/GenBank/DDBJ whole genome shotgun (WGS) entry which is preliminary data.</text>
</comment>
<sequence>MSSASDISNLFQMLGVSPSHYQEIERKEQVQGSRGRWSMQTTSSPGDTTRDHSAREAEAVLPADVTEVAPAAPPQLIAPAVPAAVSGSLPVLQAAPEQPVLQFNPEPVTAPQQPDSLRAVFARLRERSEPQEGVPQRQTS</sequence>
<dbReference type="RefSeq" id="WP_187632897.1">
    <property type="nucleotide sequence ID" value="NZ_VZQQ01000002.1"/>
</dbReference>
<feature type="compositionally biased region" description="Basic and acidic residues" evidence="1">
    <location>
        <begin position="48"/>
        <end position="57"/>
    </location>
</feature>
<evidence type="ECO:0008006" key="4">
    <source>
        <dbReference type="Google" id="ProtNLM"/>
    </source>
</evidence>
<feature type="compositionally biased region" description="Polar residues" evidence="1">
    <location>
        <begin position="38"/>
        <end position="47"/>
    </location>
</feature>
<name>A0ABR7PHG4_9BURK</name>
<evidence type="ECO:0000313" key="3">
    <source>
        <dbReference type="Proteomes" id="UP000736373"/>
    </source>
</evidence>
<feature type="region of interest" description="Disordered" evidence="1">
    <location>
        <begin position="21"/>
        <end position="57"/>
    </location>
</feature>
<evidence type="ECO:0000256" key="1">
    <source>
        <dbReference type="SAM" id="MobiDB-lite"/>
    </source>
</evidence>
<keyword evidence="3" id="KW-1185">Reference proteome</keyword>